<sequence>MAAEHARNGGPGGGAATMATTRGDHGVRWRRRVAGSEARRRRMRGEATLLCMPAGSSSLPAPAPARRPRPPPSLSGLDLAGVPSSRSGGHGAEGTLSSGHPLRRAGTATSSTRSPRAERQRLLLPRHGRAGRGGEAGSVCARSGGGGEERRSCSCVARQLRAARVDPRWGRRGDGVRPLLRLIWRERDCQLGLEEA</sequence>
<name>A0A8T0S1S7_PANVG</name>
<proteinExistence type="predicted"/>
<gene>
    <name evidence="2" type="ORF">PVAP13_5NG441240</name>
</gene>
<accession>A0A8T0S1S7</accession>
<comment type="caution">
    <text evidence="2">The sequence shown here is derived from an EMBL/GenBank/DDBJ whole genome shotgun (WGS) entry which is preliminary data.</text>
</comment>
<reference evidence="2" key="1">
    <citation type="submission" date="2020-05" db="EMBL/GenBank/DDBJ databases">
        <title>WGS assembly of Panicum virgatum.</title>
        <authorList>
            <person name="Lovell J.T."/>
            <person name="Jenkins J."/>
            <person name="Shu S."/>
            <person name="Juenger T.E."/>
            <person name="Schmutz J."/>
        </authorList>
    </citation>
    <scope>NUCLEOTIDE SEQUENCE</scope>
    <source>
        <strain evidence="2">AP13</strain>
    </source>
</reference>
<feature type="region of interest" description="Disordered" evidence="1">
    <location>
        <begin position="1"/>
        <end position="147"/>
    </location>
</feature>
<protein>
    <submittedName>
        <fullName evidence="2">Uncharacterized protein</fullName>
    </submittedName>
</protein>
<keyword evidence="3" id="KW-1185">Reference proteome</keyword>
<evidence type="ECO:0000256" key="1">
    <source>
        <dbReference type="SAM" id="MobiDB-lite"/>
    </source>
</evidence>
<dbReference type="EMBL" id="CM029046">
    <property type="protein sequence ID" value="KAG2591195.1"/>
    <property type="molecule type" value="Genomic_DNA"/>
</dbReference>
<evidence type="ECO:0000313" key="2">
    <source>
        <dbReference type="EMBL" id="KAG2591195.1"/>
    </source>
</evidence>
<dbReference type="Proteomes" id="UP000823388">
    <property type="component" value="Chromosome 5N"/>
</dbReference>
<evidence type="ECO:0000313" key="3">
    <source>
        <dbReference type="Proteomes" id="UP000823388"/>
    </source>
</evidence>
<feature type="compositionally biased region" description="Pro residues" evidence="1">
    <location>
        <begin position="61"/>
        <end position="73"/>
    </location>
</feature>
<dbReference type="AlphaFoldDB" id="A0A8T0S1S7"/>
<feature type="compositionally biased region" description="Basic residues" evidence="1">
    <location>
        <begin position="28"/>
        <end position="43"/>
    </location>
</feature>
<organism evidence="2 3">
    <name type="scientific">Panicum virgatum</name>
    <name type="common">Blackwell switchgrass</name>
    <dbReference type="NCBI Taxonomy" id="38727"/>
    <lineage>
        <taxon>Eukaryota</taxon>
        <taxon>Viridiplantae</taxon>
        <taxon>Streptophyta</taxon>
        <taxon>Embryophyta</taxon>
        <taxon>Tracheophyta</taxon>
        <taxon>Spermatophyta</taxon>
        <taxon>Magnoliopsida</taxon>
        <taxon>Liliopsida</taxon>
        <taxon>Poales</taxon>
        <taxon>Poaceae</taxon>
        <taxon>PACMAD clade</taxon>
        <taxon>Panicoideae</taxon>
        <taxon>Panicodae</taxon>
        <taxon>Paniceae</taxon>
        <taxon>Panicinae</taxon>
        <taxon>Panicum</taxon>
        <taxon>Panicum sect. Hiantes</taxon>
    </lineage>
</organism>